<dbReference type="InterPro" id="IPR038332">
    <property type="entry name" value="PPE_sf"/>
</dbReference>
<comment type="caution">
    <text evidence="5">The sequence shown here is derived from an EMBL/GenBank/DDBJ whole genome shotgun (WGS) entry which is preliminary data.</text>
</comment>
<dbReference type="AlphaFoldDB" id="A0A557XY88"/>
<feature type="region of interest" description="Disordered" evidence="2">
    <location>
        <begin position="161"/>
        <end position="198"/>
    </location>
</feature>
<evidence type="ECO:0000256" key="1">
    <source>
        <dbReference type="ARBA" id="ARBA00010652"/>
    </source>
</evidence>
<feature type="compositionally biased region" description="Low complexity" evidence="2">
    <location>
        <begin position="219"/>
        <end position="229"/>
    </location>
</feature>
<gene>
    <name evidence="5" type="ORF">FPZ47_06320</name>
</gene>
<dbReference type="PANTHER" id="PTHR46766:SF1">
    <property type="entry name" value="GLUTAMINE-RICH PROTEIN 2"/>
    <property type="match status" value="1"/>
</dbReference>
<reference evidence="5 6" key="1">
    <citation type="submission" date="2019-07" db="EMBL/GenBank/DDBJ databases">
        <title>New Mycobacterium species.</title>
        <authorList>
            <person name="Tortoli E."/>
            <person name="Ghielmetti G."/>
            <person name="Friedel U."/>
            <person name="Trovato A."/>
        </authorList>
    </citation>
    <scope>NUCLEOTIDE SEQUENCE [LARGE SCALE GENOMIC DNA]</scope>
    <source>
        <strain evidence="5 6">16-83</strain>
    </source>
</reference>
<dbReference type="GO" id="GO:0052572">
    <property type="term" value="P:response to host immune response"/>
    <property type="evidence" value="ECO:0007669"/>
    <property type="project" value="TreeGrafter"/>
</dbReference>
<sequence length="418" mass="41395">MEYGELPPEINSARIYAGPRSGPMLAAASAWDGLASELYSTASSYESIISYLTSEEWLGAASSSLAAAVTPYIEWMSDTAAQAEQIADQATSAAAAYETAFAEHVPPTVIAANRTQLASLVATNVLGQNTPAITATEAQYEEMWAQDAAAMYQYAGSSAAASEPRPFSRPPQTTDPAGQANQAAATTQASSNATGSVGNKMSELSAALHQLASPLRPASSTSTGSSSVTAPNSDTATTGLPGLLNTLDGSTHDAFGAFVTDFGDTGFPAAVLGGVESGADVGLVGPIGAGAVASLGHAAGFTSAVQGGAVPGPSSTVVSTVAPSPVGGAVSAAINRADLVGTLSVPQSWSAITSANATGPSTAAIPAASAGAAPEASPGIPGMPGMPMPAAGERGAVLNYGMPRYGFKPSVIPKNVVI</sequence>
<evidence type="ECO:0000259" key="4">
    <source>
        <dbReference type="Pfam" id="PF12484"/>
    </source>
</evidence>
<feature type="region of interest" description="Disordered" evidence="2">
    <location>
        <begin position="213"/>
        <end position="241"/>
    </location>
</feature>
<feature type="domain" description="PPE" evidence="3">
    <location>
        <begin position="3"/>
        <end position="163"/>
    </location>
</feature>
<feature type="domain" description="PPE family C-terminal" evidence="4">
    <location>
        <begin position="331"/>
        <end position="414"/>
    </location>
</feature>
<accession>A0A557XY88</accession>
<feature type="compositionally biased region" description="Low complexity" evidence="2">
    <location>
        <begin position="177"/>
        <end position="196"/>
    </location>
</feature>
<dbReference type="OrthoDB" id="4705985at2"/>
<dbReference type="InterPro" id="IPR000030">
    <property type="entry name" value="PPE_dom"/>
</dbReference>
<dbReference type="Gene3D" id="1.20.1260.20">
    <property type="entry name" value="PPE superfamily"/>
    <property type="match status" value="1"/>
</dbReference>
<keyword evidence="6" id="KW-1185">Reference proteome</keyword>
<dbReference type="FunFam" id="1.20.1260.20:FF:000001">
    <property type="entry name" value="PPE family protein PPE41"/>
    <property type="match status" value="1"/>
</dbReference>
<evidence type="ECO:0000256" key="2">
    <source>
        <dbReference type="SAM" id="MobiDB-lite"/>
    </source>
</evidence>
<proteinExistence type="inferred from homology"/>
<organism evidence="5 6">
    <name type="scientific">Mycobacterium helveticum</name>
    <dbReference type="NCBI Taxonomy" id="2592811"/>
    <lineage>
        <taxon>Bacteria</taxon>
        <taxon>Bacillati</taxon>
        <taxon>Actinomycetota</taxon>
        <taxon>Actinomycetes</taxon>
        <taxon>Mycobacteriales</taxon>
        <taxon>Mycobacteriaceae</taxon>
        <taxon>Mycobacterium</taxon>
    </lineage>
</organism>
<dbReference type="Pfam" id="PF00823">
    <property type="entry name" value="PPE"/>
    <property type="match status" value="1"/>
</dbReference>
<dbReference type="SUPFAM" id="SSF140459">
    <property type="entry name" value="PE/PPE dimer-like"/>
    <property type="match status" value="1"/>
</dbReference>
<dbReference type="PANTHER" id="PTHR46766">
    <property type="entry name" value="GLUTAMINE-RICH PROTEIN 2"/>
    <property type="match status" value="1"/>
</dbReference>
<comment type="similarity">
    <text evidence="1">Belongs to the mycobacterial PPE family.</text>
</comment>
<name>A0A557XY88_9MYCO</name>
<evidence type="ECO:0000313" key="6">
    <source>
        <dbReference type="Proteomes" id="UP000320513"/>
    </source>
</evidence>
<dbReference type="InterPro" id="IPR022171">
    <property type="entry name" value="PPE_C"/>
</dbReference>
<dbReference type="Proteomes" id="UP000320513">
    <property type="component" value="Unassembled WGS sequence"/>
</dbReference>
<dbReference type="EMBL" id="VMQU01000018">
    <property type="protein sequence ID" value="TVS91118.1"/>
    <property type="molecule type" value="Genomic_DNA"/>
</dbReference>
<evidence type="ECO:0000313" key="5">
    <source>
        <dbReference type="EMBL" id="TVS91118.1"/>
    </source>
</evidence>
<protein>
    <submittedName>
        <fullName evidence="5">PPE family protein</fullName>
    </submittedName>
</protein>
<evidence type="ECO:0000259" key="3">
    <source>
        <dbReference type="Pfam" id="PF00823"/>
    </source>
</evidence>
<dbReference type="Pfam" id="PF12484">
    <property type="entry name" value="PPE-SVP"/>
    <property type="match status" value="1"/>
</dbReference>